<feature type="region of interest" description="Disordered" evidence="1">
    <location>
        <begin position="1"/>
        <end position="79"/>
    </location>
</feature>
<dbReference type="EMBL" id="OW152828">
    <property type="protein sequence ID" value="CAH2045066.1"/>
    <property type="molecule type" value="Genomic_DNA"/>
</dbReference>
<proteinExistence type="predicted"/>
<gene>
    <name evidence="2" type="ORF">IPOD504_LOCUS4920</name>
</gene>
<evidence type="ECO:0000313" key="3">
    <source>
        <dbReference type="Proteomes" id="UP000837857"/>
    </source>
</evidence>
<feature type="compositionally biased region" description="Basic and acidic residues" evidence="1">
    <location>
        <begin position="15"/>
        <end position="43"/>
    </location>
</feature>
<feature type="compositionally biased region" description="Basic and acidic residues" evidence="1">
    <location>
        <begin position="53"/>
        <end position="71"/>
    </location>
</feature>
<accession>A0ABN8HZY8</accession>
<feature type="non-terminal residue" evidence="2">
    <location>
        <position position="79"/>
    </location>
</feature>
<reference evidence="2" key="1">
    <citation type="submission" date="2022-03" db="EMBL/GenBank/DDBJ databases">
        <authorList>
            <person name="Martin H S."/>
        </authorList>
    </citation>
    <scope>NUCLEOTIDE SEQUENCE</scope>
</reference>
<sequence length="79" mass="9209">MSCPRPAEHLGSQRHRNEEISGRRHNESALLLEGDKQRRDGTPRARFRAVVGFREKMAGRDYPRRRLDRSKSLSAPRKN</sequence>
<keyword evidence="3" id="KW-1185">Reference proteome</keyword>
<protein>
    <submittedName>
        <fullName evidence="2">Uncharacterized protein</fullName>
    </submittedName>
</protein>
<dbReference type="Proteomes" id="UP000837857">
    <property type="component" value="Chromosome 16"/>
</dbReference>
<name>A0ABN8HZY8_9NEOP</name>
<organism evidence="2 3">
    <name type="scientific">Iphiclides podalirius</name>
    <name type="common">scarce swallowtail</name>
    <dbReference type="NCBI Taxonomy" id="110791"/>
    <lineage>
        <taxon>Eukaryota</taxon>
        <taxon>Metazoa</taxon>
        <taxon>Ecdysozoa</taxon>
        <taxon>Arthropoda</taxon>
        <taxon>Hexapoda</taxon>
        <taxon>Insecta</taxon>
        <taxon>Pterygota</taxon>
        <taxon>Neoptera</taxon>
        <taxon>Endopterygota</taxon>
        <taxon>Lepidoptera</taxon>
        <taxon>Glossata</taxon>
        <taxon>Ditrysia</taxon>
        <taxon>Papilionoidea</taxon>
        <taxon>Papilionidae</taxon>
        <taxon>Papilioninae</taxon>
        <taxon>Iphiclides</taxon>
    </lineage>
</organism>
<evidence type="ECO:0000313" key="2">
    <source>
        <dbReference type="EMBL" id="CAH2045066.1"/>
    </source>
</evidence>
<evidence type="ECO:0000256" key="1">
    <source>
        <dbReference type="SAM" id="MobiDB-lite"/>
    </source>
</evidence>